<feature type="chain" id="PRO_5042257350" description="WAP domain-containing protein" evidence="1">
    <location>
        <begin position="20"/>
        <end position="80"/>
    </location>
</feature>
<dbReference type="AlphaFoldDB" id="A0AAE1QK83"/>
<feature type="signal peptide" evidence="1">
    <location>
        <begin position="1"/>
        <end position="19"/>
    </location>
</feature>
<reference evidence="3" key="1">
    <citation type="submission" date="2023-11" db="EMBL/GenBank/DDBJ databases">
        <title>Genome assemblies of two species of porcelain crab, Petrolisthes cinctipes and Petrolisthes manimaculis (Anomura: Porcellanidae).</title>
        <authorList>
            <person name="Angst P."/>
        </authorList>
    </citation>
    <scope>NUCLEOTIDE SEQUENCE</scope>
    <source>
        <strain evidence="3">PB745_02</strain>
        <tissue evidence="3">Gill</tissue>
    </source>
</reference>
<dbReference type="EMBL" id="JAWZYT010000202">
    <property type="protein sequence ID" value="KAK4326697.1"/>
    <property type="molecule type" value="Genomic_DNA"/>
</dbReference>
<feature type="domain" description="WAP" evidence="2">
    <location>
        <begin position="23"/>
        <end position="71"/>
    </location>
</feature>
<accession>A0AAE1QK83</accession>
<dbReference type="GO" id="GO:0005576">
    <property type="term" value="C:extracellular region"/>
    <property type="evidence" value="ECO:0007669"/>
    <property type="project" value="InterPro"/>
</dbReference>
<dbReference type="Pfam" id="PF00095">
    <property type="entry name" value="WAP"/>
    <property type="match status" value="1"/>
</dbReference>
<proteinExistence type="predicted"/>
<protein>
    <recommendedName>
        <fullName evidence="2">WAP domain-containing protein</fullName>
    </recommendedName>
</protein>
<dbReference type="SUPFAM" id="SSF57256">
    <property type="entry name" value="Elafin-like"/>
    <property type="match status" value="1"/>
</dbReference>
<dbReference type="Gene3D" id="4.10.75.10">
    <property type="entry name" value="Elafin-like"/>
    <property type="match status" value="1"/>
</dbReference>
<evidence type="ECO:0000313" key="3">
    <source>
        <dbReference type="EMBL" id="KAK4326697.1"/>
    </source>
</evidence>
<gene>
    <name evidence="3" type="ORF">Pmani_002803</name>
</gene>
<name>A0AAE1QK83_9EUCA</name>
<evidence type="ECO:0000313" key="4">
    <source>
        <dbReference type="Proteomes" id="UP001292094"/>
    </source>
</evidence>
<sequence>MKITQLLVVVTLMATTALAYPNPGSCPPFNLAAATFPVGQVPRPCYFDRDCSRGLLCCPVESSRNNLCLSPRLNNPFHLH</sequence>
<dbReference type="GO" id="GO:0030414">
    <property type="term" value="F:peptidase inhibitor activity"/>
    <property type="evidence" value="ECO:0007669"/>
    <property type="project" value="InterPro"/>
</dbReference>
<comment type="caution">
    <text evidence="3">The sequence shown here is derived from an EMBL/GenBank/DDBJ whole genome shotgun (WGS) entry which is preliminary data.</text>
</comment>
<dbReference type="InterPro" id="IPR036645">
    <property type="entry name" value="Elafin-like_sf"/>
</dbReference>
<dbReference type="InterPro" id="IPR008197">
    <property type="entry name" value="WAP_dom"/>
</dbReference>
<keyword evidence="1" id="KW-0732">Signal</keyword>
<keyword evidence="4" id="KW-1185">Reference proteome</keyword>
<evidence type="ECO:0000259" key="2">
    <source>
        <dbReference type="Pfam" id="PF00095"/>
    </source>
</evidence>
<dbReference type="Proteomes" id="UP001292094">
    <property type="component" value="Unassembled WGS sequence"/>
</dbReference>
<organism evidence="3 4">
    <name type="scientific">Petrolisthes manimaculis</name>
    <dbReference type="NCBI Taxonomy" id="1843537"/>
    <lineage>
        <taxon>Eukaryota</taxon>
        <taxon>Metazoa</taxon>
        <taxon>Ecdysozoa</taxon>
        <taxon>Arthropoda</taxon>
        <taxon>Crustacea</taxon>
        <taxon>Multicrustacea</taxon>
        <taxon>Malacostraca</taxon>
        <taxon>Eumalacostraca</taxon>
        <taxon>Eucarida</taxon>
        <taxon>Decapoda</taxon>
        <taxon>Pleocyemata</taxon>
        <taxon>Anomura</taxon>
        <taxon>Galatheoidea</taxon>
        <taxon>Porcellanidae</taxon>
        <taxon>Petrolisthes</taxon>
    </lineage>
</organism>
<evidence type="ECO:0000256" key="1">
    <source>
        <dbReference type="SAM" id="SignalP"/>
    </source>
</evidence>